<feature type="region of interest" description="Disordered" evidence="2">
    <location>
        <begin position="1"/>
        <end position="35"/>
    </location>
</feature>
<dbReference type="OrthoDB" id="4159489at2759"/>
<name>A0A2V3IED4_9FLOR</name>
<gene>
    <name evidence="3" type="ORF">BWQ96_09871</name>
</gene>
<evidence type="ECO:0008006" key="5">
    <source>
        <dbReference type="Google" id="ProtNLM"/>
    </source>
</evidence>
<proteinExistence type="inferred from homology"/>
<feature type="compositionally biased region" description="Polar residues" evidence="2">
    <location>
        <begin position="1"/>
        <end position="14"/>
    </location>
</feature>
<feature type="compositionally biased region" description="Polar residues" evidence="2">
    <location>
        <begin position="85"/>
        <end position="95"/>
    </location>
</feature>
<feature type="region of interest" description="Disordered" evidence="2">
    <location>
        <begin position="85"/>
        <end position="105"/>
    </location>
</feature>
<dbReference type="AlphaFoldDB" id="A0A2V3IED4"/>
<accession>A0A2V3IED4</accession>
<dbReference type="Pfam" id="PF06825">
    <property type="entry name" value="HSBP1"/>
    <property type="match status" value="1"/>
</dbReference>
<evidence type="ECO:0000313" key="3">
    <source>
        <dbReference type="EMBL" id="PXF40411.1"/>
    </source>
</evidence>
<comment type="caution">
    <text evidence="3">The sequence shown here is derived from an EMBL/GenBank/DDBJ whole genome shotgun (WGS) entry which is preliminary data.</text>
</comment>
<keyword evidence="4" id="KW-1185">Reference proteome</keyword>
<evidence type="ECO:0000256" key="2">
    <source>
        <dbReference type="SAM" id="MobiDB-lite"/>
    </source>
</evidence>
<evidence type="ECO:0000313" key="4">
    <source>
        <dbReference type="Proteomes" id="UP000247409"/>
    </source>
</evidence>
<organism evidence="3 4">
    <name type="scientific">Gracilariopsis chorda</name>
    <dbReference type="NCBI Taxonomy" id="448386"/>
    <lineage>
        <taxon>Eukaryota</taxon>
        <taxon>Rhodophyta</taxon>
        <taxon>Florideophyceae</taxon>
        <taxon>Rhodymeniophycidae</taxon>
        <taxon>Gracilariales</taxon>
        <taxon>Gracilariaceae</taxon>
        <taxon>Gracilariopsis</taxon>
    </lineage>
</organism>
<evidence type="ECO:0000256" key="1">
    <source>
        <dbReference type="ARBA" id="ARBA00006349"/>
    </source>
</evidence>
<dbReference type="GO" id="GO:0003714">
    <property type="term" value="F:transcription corepressor activity"/>
    <property type="evidence" value="ECO:0007669"/>
    <property type="project" value="InterPro"/>
</dbReference>
<dbReference type="Proteomes" id="UP000247409">
    <property type="component" value="Unassembled WGS sequence"/>
</dbReference>
<dbReference type="InterPro" id="IPR009643">
    <property type="entry name" value="HS1-bd"/>
</dbReference>
<sequence>MSSGSTPVSASTAAHSKIAATHLPSSPSVKDAEVDAHRQIEKEVQQLLSEMQSTFKSFSDNVFTQIDQMEAKISELDSTLKSLGNHAQMSSSEISNDGVAVLGSQ</sequence>
<comment type="similarity">
    <text evidence="1">Belongs to the HSBP1 family.</text>
</comment>
<protein>
    <recommendedName>
        <fullName evidence="5">Heat shock factor-binding protein 1</fullName>
    </recommendedName>
</protein>
<reference evidence="3 4" key="1">
    <citation type="journal article" date="2018" name="Mol. Biol. Evol.">
        <title>Analysis of the draft genome of the red seaweed Gracilariopsis chorda provides insights into genome size evolution in Rhodophyta.</title>
        <authorList>
            <person name="Lee J."/>
            <person name="Yang E.C."/>
            <person name="Graf L."/>
            <person name="Yang J.H."/>
            <person name="Qiu H."/>
            <person name="Zel Zion U."/>
            <person name="Chan C.X."/>
            <person name="Stephens T.G."/>
            <person name="Weber A.P.M."/>
            <person name="Boo G.H."/>
            <person name="Boo S.M."/>
            <person name="Kim K.M."/>
            <person name="Shin Y."/>
            <person name="Jung M."/>
            <person name="Lee S.J."/>
            <person name="Yim H.S."/>
            <person name="Lee J.H."/>
            <person name="Bhattacharya D."/>
            <person name="Yoon H.S."/>
        </authorList>
    </citation>
    <scope>NUCLEOTIDE SEQUENCE [LARGE SCALE GENOMIC DNA]</scope>
    <source>
        <strain evidence="3 4">SKKU-2015</strain>
        <tissue evidence="3">Whole body</tissue>
    </source>
</reference>
<dbReference type="Gene3D" id="1.20.5.430">
    <property type="match status" value="1"/>
</dbReference>
<dbReference type="EMBL" id="NBIV01000298">
    <property type="protein sequence ID" value="PXF40411.1"/>
    <property type="molecule type" value="Genomic_DNA"/>
</dbReference>